<proteinExistence type="predicted"/>
<dbReference type="SUPFAM" id="SSF46689">
    <property type="entry name" value="Homeodomain-like"/>
    <property type="match status" value="1"/>
</dbReference>
<dbReference type="SUPFAM" id="SSF48498">
    <property type="entry name" value="Tetracyclin repressor-like, C-terminal domain"/>
    <property type="match status" value="1"/>
</dbReference>
<evidence type="ECO:0000313" key="7">
    <source>
        <dbReference type="Proteomes" id="UP000523000"/>
    </source>
</evidence>
<keyword evidence="2 4" id="KW-0238">DNA-binding</keyword>
<dbReference type="GO" id="GO:0045892">
    <property type="term" value="P:negative regulation of DNA-templated transcription"/>
    <property type="evidence" value="ECO:0007669"/>
    <property type="project" value="InterPro"/>
</dbReference>
<dbReference type="GO" id="GO:0003700">
    <property type="term" value="F:DNA-binding transcription factor activity"/>
    <property type="evidence" value="ECO:0007669"/>
    <property type="project" value="TreeGrafter"/>
</dbReference>
<evidence type="ECO:0000259" key="5">
    <source>
        <dbReference type="PROSITE" id="PS50977"/>
    </source>
</evidence>
<dbReference type="InterPro" id="IPR009057">
    <property type="entry name" value="Homeodomain-like_sf"/>
</dbReference>
<dbReference type="PANTHER" id="PTHR30055">
    <property type="entry name" value="HTH-TYPE TRANSCRIPTIONAL REGULATOR RUTR"/>
    <property type="match status" value="1"/>
</dbReference>
<comment type="caution">
    <text evidence="6">The sequence shown here is derived from an EMBL/GenBank/DDBJ whole genome shotgun (WGS) entry which is preliminary data.</text>
</comment>
<evidence type="ECO:0000256" key="2">
    <source>
        <dbReference type="ARBA" id="ARBA00023125"/>
    </source>
</evidence>
<dbReference type="AlphaFoldDB" id="A0A839QFG6"/>
<dbReference type="InterPro" id="IPR050109">
    <property type="entry name" value="HTH-type_TetR-like_transc_reg"/>
</dbReference>
<keyword evidence="1" id="KW-0805">Transcription regulation</keyword>
<dbReference type="Gene3D" id="1.10.10.60">
    <property type="entry name" value="Homeodomain-like"/>
    <property type="match status" value="1"/>
</dbReference>
<evidence type="ECO:0000256" key="4">
    <source>
        <dbReference type="PROSITE-ProRule" id="PRU00335"/>
    </source>
</evidence>
<evidence type="ECO:0000313" key="6">
    <source>
        <dbReference type="EMBL" id="MBB2994363.1"/>
    </source>
</evidence>
<dbReference type="PANTHER" id="PTHR30055:SF151">
    <property type="entry name" value="TRANSCRIPTIONAL REGULATORY PROTEIN"/>
    <property type="match status" value="1"/>
</dbReference>
<dbReference type="Gene3D" id="1.10.357.10">
    <property type="entry name" value="Tetracycline Repressor, domain 2"/>
    <property type="match status" value="1"/>
</dbReference>
<evidence type="ECO:0000256" key="3">
    <source>
        <dbReference type="ARBA" id="ARBA00023163"/>
    </source>
</evidence>
<dbReference type="Pfam" id="PF02909">
    <property type="entry name" value="TetR_C_1"/>
    <property type="match status" value="1"/>
</dbReference>
<dbReference type="InterPro" id="IPR001647">
    <property type="entry name" value="HTH_TetR"/>
</dbReference>
<dbReference type="InterPro" id="IPR036271">
    <property type="entry name" value="Tet_transcr_reg_TetR-rel_C_sf"/>
</dbReference>
<dbReference type="PROSITE" id="PS50977">
    <property type="entry name" value="HTH_TETR_2"/>
    <property type="match status" value="1"/>
</dbReference>
<evidence type="ECO:0000256" key="1">
    <source>
        <dbReference type="ARBA" id="ARBA00023015"/>
    </source>
</evidence>
<name>A0A839QFG6_9MICC</name>
<keyword evidence="3" id="KW-0804">Transcription</keyword>
<reference evidence="6 7" key="1">
    <citation type="submission" date="2020-08" db="EMBL/GenBank/DDBJ databases">
        <title>Sequencing the genomes of 1000 actinobacteria strains.</title>
        <authorList>
            <person name="Klenk H.-P."/>
        </authorList>
    </citation>
    <scope>NUCLEOTIDE SEQUENCE [LARGE SCALE GENOMIC DNA]</scope>
    <source>
        <strain evidence="6 7">DSM 22826</strain>
    </source>
</reference>
<gene>
    <name evidence="6" type="ORF">E9229_000554</name>
</gene>
<feature type="domain" description="HTH tetR-type" evidence="5">
    <location>
        <begin position="16"/>
        <end position="76"/>
    </location>
</feature>
<organism evidence="6 7">
    <name type="scientific">Paeniglutamicibacter cryotolerans</name>
    <dbReference type="NCBI Taxonomy" id="670079"/>
    <lineage>
        <taxon>Bacteria</taxon>
        <taxon>Bacillati</taxon>
        <taxon>Actinomycetota</taxon>
        <taxon>Actinomycetes</taxon>
        <taxon>Micrococcales</taxon>
        <taxon>Micrococcaceae</taxon>
        <taxon>Paeniglutamicibacter</taxon>
    </lineage>
</organism>
<dbReference type="Proteomes" id="UP000523000">
    <property type="component" value="Unassembled WGS sequence"/>
</dbReference>
<dbReference type="Pfam" id="PF00440">
    <property type="entry name" value="TetR_N"/>
    <property type="match status" value="1"/>
</dbReference>
<sequence length="225" mass="24392">MSESTSPASPRKRASGLNRTVILDACLRLSAAHEGDPLTFRRIGRELGADPTALYRHFADKDELLLALADRLLAEVMDGYSPASHWREALGDLLARVRAKFLDYPHIATLAALRVTRQEGELRFVEAMLGILESAGFDPDAAARYHRSCADFMLAWSGFGAGLKILGEKSAADDMAWVSSYSRLPRGSSPLAMRAVGIMAAISDDESFTLALELLLDGIEVRAGA</sequence>
<dbReference type="RefSeq" id="WP_183509742.1">
    <property type="nucleotide sequence ID" value="NZ_BAABGK010000103.1"/>
</dbReference>
<keyword evidence="7" id="KW-1185">Reference proteome</keyword>
<dbReference type="EMBL" id="JACHVS010000001">
    <property type="protein sequence ID" value="MBB2994363.1"/>
    <property type="molecule type" value="Genomic_DNA"/>
</dbReference>
<accession>A0A839QFG6</accession>
<feature type="DNA-binding region" description="H-T-H motif" evidence="4">
    <location>
        <begin position="39"/>
        <end position="58"/>
    </location>
</feature>
<dbReference type="GO" id="GO:0000976">
    <property type="term" value="F:transcription cis-regulatory region binding"/>
    <property type="evidence" value="ECO:0007669"/>
    <property type="project" value="TreeGrafter"/>
</dbReference>
<protein>
    <submittedName>
        <fullName evidence="6">AcrR family transcriptional regulator</fullName>
    </submittedName>
</protein>
<dbReference type="InterPro" id="IPR004111">
    <property type="entry name" value="Repressor_TetR_C"/>
</dbReference>